<dbReference type="SUPFAM" id="SSF56801">
    <property type="entry name" value="Acetyl-CoA synthetase-like"/>
    <property type="match status" value="1"/>
</dbReference>
<dbReference type="AlphaFoldDB" id="X1EDW4"/>
<dbReference type="GO" id="GO:0030729">
    <property type="term" value="F:acetoacetate-CoA ligase activity"/>
    <property type="evidence" value="ECO:0007669"/>
    <property type="project" value="TreeGrafter"/>
</dbReference>
<gene>
    <name evidence="2" type="ORF">S01H4_66105</name>
</gene>
<dbReference type="PANTHER" id="PTHR42921">
    <property type="entry name" value="ACETOACETYL-COA SYNTHETASE"/>
    <property type="match status" value="1"/>
</dbReference>
<evidence type="ECO:0000259" key="1">
    <source>
        <dbReference type="Pfam" id="PF00501"/>
    </source>
</evidence>
<proteinExistence type="predicted"/>
<reference evidence="2" key="1">
    <citation type="journal article" date="2014" name="Front. Microbiol.">
        <title>High frequency of phylogenetically diverse reductive dehalogenase-homologous genes in deep subseafloor sedimentary metagenomes.</title>
        <authorList>
            <person name="Kawai M."/>
            <person name="Futagami T."/>
            <person name="Toyoda A."/>
            <person name="Takaki Y."/>
            <person name="Nishi S."/>
            <person name="Hori S."/>
            <person name="Arai W."/>
            <person name="Tsubouchi T."/>
            <person name="Morono Y."/>
            <person name="Uchiyama I."/>
            <person name="Ito T."/>
            <person name="Fujiyama A."/>
            <person name="Inagaki F."/>
            <person name="Takami H."/>
        </authorList>
    </citation>
    <scope>NUCLEOTIDE SEQUENCE</scope>
    <source>
        <strain evidence="2">Expedition CK06-06</strain>
    </source>
</reference>
<organism evidence="2">
    <name type="scientific">marine sediment metagenome</name>
    <dbReference type="NCBI Taxonomy" id="412755"/>
    <lineage>
        <taxon>unclassified sequences</taxon>
        <taxon>metagenomes</taxon>
        <taxon>ecological metagenomes</taxon>
    </lineage>
</organism>
<feature type="non-terminal residue" evidence="2">
    <location>
        <position position="1"/>
    </location>
</feature>
<sequence length="86" mass="9357">RLNFAENLLQYKDDQLAFVFQGETKVSKQITYVELNKTVARLAKSLKEIGIGIGDRVVSYIPNLIETPIAMLATAAIGAVWASCGA</sequence>
<feature type="domain" description="AMP-dependent synthetase/ligase" evidence="1">
    <location>
        <begin position="7"/>
        <end position="81"/>
    </location>
</feature>
<dbReference type="InterPro" id="IPR000873">
    <property type="entry name" value="AMP-dep_synth/lig_dom"/>
</dbReference>
<protein>
    <recommendedName>
        <fullName evidence="1">AMP-dependent synthetase/ligase domain-containing protein</fullName>
    </recommendedName>
</protein>
<name>X1EDW4_9ZZZZ</name>
<dbReference type="EMBL" id="BART01040755">
    <property type="protein sequence ID" value="GAH30812.1"/>
    <property type="molecule type" value="Genomic_DNA"/>
</dbReference>
<evidence type="ECO:0000313" key="2">
    <source>
        <dbReference type="EMBL" id="GAH30812.1"/>
    </source>
</evidence>
<accession>X1EDW4</accession>
<dbReference type="InterPro" id="IPR042099">
    <property type="entry name" value="ANL_N_sf"/>
</dbReference>
<feature type="non-terminal residue" evidence="2">
    <location>
        <position position="86"/>
    </location>
</feature>
<dbReference type="Pfam" id="PF00501">
    <property type="entry name" value="AMP-binding"/>
    <property type="match status" value="1"/>
</dbReference>
<dbReference type="Gene3D" id="3.40.50.12780">
    <property type="entry name" value="N-terminal domain of ligase-like"/>
    <property type="match status" value="1"/>
</dbReference>
<dbReference type="PANTHER" id="PTHR42921:SF1">
    <property type="entry name" value="ACETOACETYL-COA SYNTHETASE"/>
    <property type="match status" value="1"/>
</dbReference>
<comment type="caution">
    <text evidence="2">The sequence shown here is derived from an EMBL/GenBank/DDBJ whole genome shotgun (WGS) entry which is preliminary data.</text>
</comment>